<evidence type="ECO:0000313" key="2">
    <source>
        <dbReference type="EMBL" id="KAA8500044.1"/>
    </source>
</evidence>
<organism evidence="2 3">
    <name type="scientific">Porphyridium purpureum</name>
    <name type="common">Red alga</name>
    <name type="synonym">Porphyridium cruentum</name>
    <dbReference type="NCBI Taxonomy" id="35688"/>
    <lineage>
        <taxon>Eukaryota</taxon>
        <taxon>Rhodophyta</taxon>
        <taxon>Bangiophyceae</taxon>
        <taxon>Porphyridiales</taxon>
        <taxon>Porphyridiaceae</taxon>
        <taxon>Porphyridium</taxon>
    </lineage>
</organism>
<sequence length="1078" mass="118177">MDGSHAAPGSAARENVTAAELFRRVSRSAWRAESAVGGLWAARDARDEAHLEQAQRLVPPLGQEGDDVCAGWLTADERMQVRRLMDDAAGWQQFMDLPLPGASDVGSLAERQLADVAAAQLEDEGSARLSRSVKVELLCRAIDSEFGALEDWMQSATHTGIDGSPVTSFDDDLPASAFAWLSDASEDKEEEDDDDRIEEDDLSDRMQVDSDYQLPKRRRRSRQQLQNEQQQGYHGEYPFATPPMRFSPFPEFALLDEYTIILNHERNVGKLSAQDDGAAVSGGTNKNQNSPFLLNRASESLEASAAESTDDHEDELSSSRPFVGAAQDLLKGIRSSLPTRRPTKKTKAFEEQLDGVEARLAAGNRTFEQFRDDLQDILTDPKLPNRKKYMGMLEEFQVDHGEHASCDRNHTRNSKQAESDQEQEQEHDMEDDEDEGDDEEEKECTPRKRAREAQSGVVEMTENTKHTNAARKKESRGEARSVDDELIDAMRQISVSTSSSASAKWKRGVFAPHATRLLGFLQDLWTASYVTDAFDHSGKGAAKMNALATQCRARPSSDDVVLVKHAVEFWIRNKRSVSRLHTFTDQLALNEYTSIWNPATPEAAFIGSGAPAFYALFRPQTLAEYATVRAQLERPPRTLASMTADAGMFTSAESQGESGSETGRRGFFDSFQSALHNNARSLRNIYAIRAELYGGSAASGSAGKCDFSCDGERYGEDRTSRANEPLVVSLAHAKNPELVFDPSIVSQLVGSGSGTGLDAGSNSKSGMPLLSSERASVLTRGVVSLMLFHGGFELAESRCVSSLCEVLGDVIRRIAATLLLKMEDRKDPHALAFLHPRRRALFDEEVQSDAVLRAIVSAAGFRGGFSSLVQYQLNTIPHHAKALWEIGESLAVTRRKYEKHLAIDQRPAGGGHKLRLSSDHAMGVAVPGEQVCFDSSAPGPDELFDVFRMFGVSQDGSLVLSVLAESLDDVASAGSVQDNNDEKQEIAGALADPAYLMEASALWAQLEARATEVKIWRDHDSPGLECGDLSASNRMEIDAHGSTPAEFRHAHSAEEVTGTRKIDVDSRSQQPKVAHPVV</sequence>
<feature type="compositionally biased region" description="Acidic residues" evidence="1">
    <location>
        <begin position="419"/>
        <end position="442"/>
    </location>
</feature>
<feature type="region of interest" description="Disordered" evidence="1">
    <location>
        <begin position="1041"/>
        <end position="1078"/>
    </location>
</feature>
<comment type="caution">
    <text evidence="2">The sequence shown here is derived from an EMBL/GenBank/DDBJ whole genome shotgun (WGS) entry which is preliminary data.</text>
</comment>
<feature type="compositionally biased region" description="Basic and acidic residues" evidence="1">
    <location>
        <begin position="1046"/>
        <end position="1066"/>
    </location>
</feature>
<evidence type="ECO:0000256" key="1">
    <source>
        <dbReference type="SAM" id="MobiDB-lite"/>
    </source>
</evidence>
<feature type="compositionally biased region" description="Basic and acidic residues" evidence="1">
    <location>
        <begin position="404"/>
        <end position="418"/>
    </location>
</feature>
<feature type="compositionally biased region" description="Basic and acidic residues" evidence="1">
    <location>
        <begin position="471"/>
        <end position="482"/>
    </location>
</feature>
<proteinExistence type="predicted"/>
<dbReference type="Proteomes" id="UP000324585">
    <property type="component" value="Unassembled WGS sequence"/>
</dbReference>
<dbReference type="AlphaFoldDB" id="A0A5J4ZAP1"/>
<gene>
    <name evidence="2" type="ORF">FVE85_7629</name>
</gene>
<dbReference type="EMBL" id="VRMN01000001">
    <property type="protein sequence ID" value="KAA8500044.1"/>
    <property type="molecule type" value="Genomic_DNA"/>
</dbReference>
<keyword evidence="3" id="KW-1185">Reference proteome</keyword>
<accession>A0A5J4ZAP1</accession>
<feature type="region of interest" description="Disordered" evidence="1">
    <location>
        <begin position="183"/>
        <end position="241"/>
    </location>
</feature>
<reference evidence="3" key="1">
    <citation type="journal article" date="2019" name="Nat. Commun.">
        <title>Expansion of phycobilisome linker gene families in mesophilic red algae.</title>
        <authorList>
            <person name="Lee J."/>
            <person name="Kim D."/>
            <person name="Bhattacharya D."/>
            <person name="Yoon H.S."/>
        </authorList>
    </citation>
    <scope>NUCLEOTIDE SEQUENCE [LARGE SCALE GENOMIC DNA]</scope>
    <source>
        <strain evidence="3">CCMP 1328</strain>
    </source>
</reference>
<protein>
    <submittedName>
        <fullName evidence="2">Uncharacterized protein</fullName>
    </submittedName>
</protein>
<name>A0A5J4ZAP1_PORPP</name>
<feature type="compositionally biased region" description="Acidic residues" evidence="1">
    <location>
        <begin position="184"/>
        <end position="202"/>
    </location>
</feature>
<feature type="region of interest" description="Disordered" evidence="1">
    <location>
        <begin position="404"/>
        <end position="482"/>
    </location>
</feature>
<evidence type="ECO:0000313" key="3">
    <source>
        <dbReference type="Proteomes" id="UP000324585"/>
    </source>
</evidence>
<feature type="region of interest" description="Disordered" evidence="1">
    <location>
        <begin position="300"/>
        <end position="322"/>
    </location>
</feature>